<dbReference type="SUPFAM" id="SSF50978">
    <property type="entry name" value="WD40 repeat-like"/>
    <property type="match status" value="1"/>
</dbReference>
<protein>
    <submittedName>
        <fullName evidence="4">Uncharacterized protein</fullName>
    </submittedName>
</protein>
<evidence type="ECO:0000313" key="5">
    <source>
        <dbReference type="Proteomes" id="UP001149074"/>
    </source>
</evidence>
<dbReference type="EMBL" id="JAPQKI010000009">
    <property type="protein sequence ID" value="KAJ5089584.1"/>
    <property type="molecule type" value="Genomic_DNA"/>
</dbReference>
<dbReference type="InterPro" id="IPR001680">
    <property type="entry name" value="WD40_rpt"/>
</dbReference>
<proteinExistence type="predicted"/>
<dbReference type="Gene3D" id="2.130.10.10">
    <property type="entry name" value="YVTN repeat-like/Quinoprotein amine dehydrogenase"/>
    <property type="match status" value="2"/>
</dbReference>
<dbReference type="Pfam" id="PF00400">
    <property type="entry name" value="WD40"/>
    <property type="match status" value="3"/>
</dbReference>
<sequence length="137" mass="14918">MGSSTGQCVAALEGHGDWEGLISWLQDGSTLASASSDNTVRIWNPATGHDAVKSTFWSQDSSRLASTSDDHTWDPATGQSVSTLKRHSAWVSSIAWSHDGMHRLPLSPADYRSSVALFLVYVQQLWQSAVHQVTSYV</sequence>
<dbReference type="PROSITE" id="PS50082">
    <property type="entry name" value="WD_REPEATS_2"/>
    <property type="match status" value="1"/>
</dbReference>
<feature type="repeat" description="WD" evidence="3">
    <location>
        <begin position="12"/>
        <end position="53"/>
    </location>
</feature>
<name>A0A9W9EX50_9EURO</name>
<comment type="caution">
    <text evidence="4">The sequence shown here is derived from an EMBL/GenBank/DDBJ whole genome shotgun (WGS) entry which is preliminary data.</text>
</comment>
<evidence type="ECO:0000313" key="4">
    <source>
        <dbReference type="EMBL" id="KAJ5089584.1"/>
    </source>
</evidence>
<reference evidence="4" key="2">
    <citation type="journal article" date="2023" name="IMA Fungus">
        <title>Comparative genomic study of the Penicillium genus elucidates a diverse pangenome and 15 lateral gene transfer events.</title>
        <authorList>
            <person name="Petersen C."/>
            <person name="Sorensen T."/>
            <person name="Nielsen M.R."/>
            <person name="Sondergaard T.E."/>
            <person name="Sorensen J.L."/>
            <person name="Fitzpatrick D.A."/>
            <person name="Frisvad J.C."/>
            <person name="Nielsen K.L."/>
        </authorList>
    </citation>
    <scope>NUCLEOTIDE SEQUENCE</scope>
    <source>
        <strain evidence="4">IBT 30761</strain>
    </source>
</reference>
<evidence type="ECO:0000256" key="1">
    <source>
        <dbReference type="ARBA" id="ARBA00022574"/>
    </source>
</evidence>
<dbReference type="PANTHER" id="PTHR19848:SF8">
    <property type="entry name" value="F-BOX AND WD REPEAT DOMAIN CONTAINING 7"/>
    <property type="match status" value="1"/>
</dbReference>
<keyword evidence="2" id="KW-0677">Repeat</keyword>
<accession>A0A9W9EX50</accession>
<dbReference type="PANTHER" id="PTHR19848">
    <property type="entry name" value="WD40 REPEAT PROTEIN"/>
    <property type="match status" value="1"/>
</dbReference>
<keyword evidence="5" id="KW-1185">Reference proteome</keyword>
<evidence type="ECO:0000256" key="3">
    <source>
        <dbReference type="PROSITE-ProRule" id="PRU00221"/>
    </source>
</evidence>
<dbReference type="PROSITE" id="PS50294">
    <property type="entry name" value="WD_REPEATS_REGION"/>
    <property type="match status" value="1"/>
</dbReference>
<dbReference type="InterPro" id="IPR015943">
    <property type="entry name" value="WD40/YVTN_repeat-like_dom_sf"/>
</dbReference>
<gene>
    <name evidence="4" type="ORF">N7532_008268</name>
</gene>
<dbReference type="Proteomes" id="UP001149074">
    <property type="component" value="Unassembled WGS sequence"/>
</dbReference>
<keyword evidence="1 3" id="KW-0853">WD repeat</keyword>
<organism evidence="4 5">
    <name type="scientific">Penicillium argentinense</name>
    <dbReference type="NCBI Taxonomy" id="1131581"/>
    <lineage>
        <taxon>Eukaryota</taxon>
        <taxon>Fungi</taxon>
        <taxon>Dikarya</taxon>
        <taxon>Ascomycota</taxon>
        <taxon>Pezizomycotina</taxon>
        <taxon>Eurotiomycetes</taxon>
        <taxon>Eurotiomycetidae</taxon>
        <taxon>Eurotiales</taxon>
        <taxon>Aspergillaceae</taxon>
        <taxon>Penicillium</taxon>
    </lineage>
</organism>
<dbReference type="AlphaFoldDB" id="A0A9W9EX50"/>
<evidence type="ECO:0000256" key="2">
    <source>
        <dbReference type="ARBA" id="ARBA00022737"/>
    </source>
</evidence>
<dbReference type="GeneID" id="81359739"/>
<dbReference type="SMART" id="SM00320">
    <property type="entry name" value="WD40"/>
    <property type="match status" value="2"/>
</dbReference>
<dbReference type="OrthoDB" id="4360782at2759"/>
<dbReference type="RefSeq" id="XP_056471566.1">
    <property type="nucleotide sequence ID" value="XM_056620760.1"/>
</dbReference>
<reference evidence="4" key="1">
    <citation type="submission" date="2022-11" db="EMBL/GenBank/DDBJ databases">
        <authorList>
            <person name="Petersen C."/>
        </authorList>
    </citation>
    <scope>NUCLEOTIDE SEQUENCE</scope>
    <source>
        <strain evidence="4">IBT 30761</strain>
    </source>
</reference>
<dbReference type="InterPro" id="IPR036322">
    <property type="entry name" value="WD40_repeat_dom_sf"/>
</dbReference>